<dbReference type="Pfam" id="PF02518">
    <property type="entry name" value="HATPase_c"/>
    <property type="match status" value="1"/>
</dbReference>
<proteinExistence type="predicted"/>
<evidence type="ECO:0000313" key="7">
    <source>
        <dbReference type="EMBL" id="ACB74179.1"/>
    </source>
</evidence>
<evidence type="ECO:0000256" key="4">
    <source>
        <dbReference type="ARBA" id="ARBA00022777"/>
    </source>
</evidence>
<dbReference type="PANTHER" id="PTHR43711:SF1">
    <property type="entry name" value="HISTIDINE KINASE 1"/>
    <property type="match status" value="1"/>
</dbReference>
<accession>B1ZWQ2</accession>
<dbReference type="PRINTS" id="PR00344">
    <property type="entry name" value="BCTRLSENSOR"/>
</dbReference>
<organism evidence="7 8">
    <name type="scientific">Opitutus terrae (strain DSM 11246 / JCM 15787 / PB90-1)</name>
    <dbReference type="NCBI Taxonomy" id="452637"/>
    <lineage>
        <taxon>Bacteria</taxon>
        <taxon>Pseudomonadati</taxon>
        <taxon>Verrucomicrobiota</taxon>
        <taxon>Opitutia</taxon>
        <taxon>Opitutales</taxon>
        <taxon>Opitutaceae</taxon>
        <taxon>Opitutus</taxon>
    </lineage>
</organism>
<evidence type="ECO:0000259" key="6">
    <source>
        <dbReference type="PROSITE" id="PS50109"/>
    </source>
</evidence>
<protein>
    <recommendedName>
        <fullName evidence="2">histidine kinase</fullName>
        <ecNumber evidence="2">2.7.13.3</ecNumber>
    </recommendedName>
</protein>
<dbReference type="InterPro" id="IPR004358">
    <property type="entry name" value="Sig_transdc_His_kin-like_C"/>
</dbReference>
<evidence type="ECO:0000256" key="2">
    <source>
        <dbReference type="ARBA" id="ARBA00012438"/>
    </source>
</evidence>
<evidence type="ECO:0000256" key="5">
    <source>
        <dbReference type="ARBA" id="ARBA00023012"/>
    </source>
</evidence>
<keyword evidence="3" id="KW-0808">Transferase</keyword>
<gene>
    <name evidence="7" type="ordered locus">Oter_0891</name>
</gene>
<dbReference type="PANTHER" id="PTHR43711">
    <property type="entry name" value="TWO-COMPONENT HISTIDINE KINASE"/>
    <property type="match status" value="1"/>
</dbReference>
<evidence type="ECO:0000256" key="1">
    <source>
        <dbReference type="ARBA" id="ARBA00000085"/>
    </source>
</evidence>
<dbReference type="PROSITE" id="PS50109">
    <property type="entry name" value="HIS_KIN"/>
    <property type="match status" value="1"/>
</dbReference>
<dbReference type="SMART" id="SM00387">
    <property type="entry name" value="HATPase_c"/>
    <property type="match status" value="1"/>
</dbReference>
<keyword evidence="5" id="KW-0902">Two-component regulatory system</keyword>
<dbReference type="InterPro" id="IPR050736">
    <property type="entry name" value="Sensor_HK_Regulatory"/>
</dbReference>
<dbReference type="Gene3D" id="3.30.565.10">
    <property type="entry name" value="Histidine kinase-like ATPase, C-terminal domain"/>
    <property type="match status" value="1"/>
</dbReference>
<dbReference type="GO" id="GO:0000160">
    <property type="term" value="P:phosphorelay signal transduction system"/>
    <property type="evidence" value="ECO:0007669"/>
    <property type="project" value="UniProtKB-KW"/>
</dbReference>
<dbReference type="KEGG" id="ote:Oter_0891"/>
<dbReference type="HOGENOM" id="CLU_936606_0_0_0"/>
<keyword evidence="8" id="KW-1185">Reference proteome</keyword>
<dbReference type="EMBL" id="CP001032">
    <property type="protein sequence ID" value="ACB74179.1"/>
    <property type="molecule type" value="Genomic_DNA"/>
</dbReference>
<comment type="catalytic activity">
    <reaction evidence="1">
        <text>ATP + protein L-histidine = ADP + protein N-phospho-L-histidine.</text>
        <dbReference type="EC" id="2.7.13.3"/>
    </reaction>
</comment>
<dbReference type="InterPro" id="IPR036890">
    <property type="entry name" value="HATPase_C_sf"/>
</dbReference>
<dbReference type="EC" id="2.7.13.3" evidence="2"/>
<evidence type="ECO:0000256" key="3">
    <source>
        <dbReference type="ARBA" id="ARBA00022679"/>
    </source>
</evidence>
<dbReference type="GO" id="GO:0004673">
    <property type="term" value="F:protein histidine kinase activity"/>
    <property type="evidence" value="ECO:0007669"/>
    <property type="project" value="UniProtKB-EC"/>
</dbReference>
<dbReference type="eggNOG" id="COG2205">
    <property type="taxonomic scope" value="Bacteria"/>
</dbReference>
<dbReference type="InterPro" id="IPR005467">
    <property type="entry name" value="His_kinase_dom"/>
</dbReference>
<name>B1ZWQ2_OPITP</name>
<dbReference type="Proteomes" id="UP000007013">
    <property type="component" value="Chromosome"/>
</dbReference>
<reference evidence="7 8" key="1">
    <citation type="journal article" date="2011" name="J. Bacteriol.">
        <title>Genome sequence of the verrucomicrobium Opitutus terrae PB90-1, an abundant inhabitant of rice paddy soil ecosystems.</title>
        <authorList>
            <person name="van Passel M.W."/>
            <person name="Kant R."/>
            <person name="Palva A."/>
            <person name="Copeland A."/>
            <person name="Lucas S."/>
            <person name="Lapidus A."/>
            <person name="Glavina del Rio T."/>
            <person name="Pitluck S."/>
            <person name="Goltsman E."/>
            <person name="Clum A."/>
            <person name="Sun H."/>
            <person name="Schmutz J."/>
            <person name="Larimer F.W."/>
            <person name="Land M.L."/>
            <person name="Hauser L."/>
            <person name="Kyrpides N."/>
            <person name="Mikhailova N."/>
            <person name="Richardson P.P."/>
            <person name="Janssen P.H."/>
            <person name="de Vos W.M."/>
            <person name="Smidt H."/>
        </authorList>
    </citation>
    <scope>NUCLEOTIDE SEQUENCE [LARGE SCALE GENOMIC DNA]</scope>
    <source>
        <strain evidence="8">DSM 11246 / JCM 15787 / PB90-1</strain>
    </source>
</reference>
<dbReference type="SUPFAM" id="SSF55874">
    <property type="entry name" value="ATPase domain of HSP90 chaperone/DNA topoisomerase II/histidine kinase"/>
    <property type="match status" value="1"/>
</dbReference>
<evidence type="ECO:0000313" key="8">
    <source>
        <dbReference type="Proteomes" id="UP000007013"/>
    </source>
</evidence>
<dbReference type="OrthoDB" id="179319at2"/>
<dbReference type="STRING" id="452637.Oter_0891"/>
<sequence>MDEVEITEIPPLQPNEKSLLEMHSLLNILNVLRGELSLIGLALANDDTLLQESHALCRRLIVSLCSMDGGLAMAGDMDLHQQQVLGEIEEAFSTRPAARDNLEVTESVANLRSAFAILRVRAREVLARFKHPERWVYCSGTRLRCEIHDVMLAMERTSRHRFRVVYNPALQRPTDYYLDLQIDGSQGDHLWMPPVIKDVLRDLIANARKYTPPGGRITAALHARKRTLRLVVEDTGRGIPPREIATVVHFGRRASNVADVRTMGGGFGLTKAFFVAKQFGGRFWIASKLGVGTRIRLEIPAPRSG</sequence>
<keyword evidence="4 7" id="KW-0418">Kinase</keyword>
<feature type="domain" description="Histidine kinase" evidence="6">
    <location>
        <begin position="196"/>
        <end position="303"/>
    </location>
</feature>
<dbReference type="InterPro" id="IPR003594">
    <property type="entry name" value="HATPase_dom"/>
</dbReference>
<dbReference type="AlphaFoldDB" id="B1ZWQ2"/>